<dbReference type="OrthoDB" id="14784at2759"/>
<dbReference type="InterPro" id="IPR005720">
    <property type="entry name" value="Dihydroorotate_DH_cat"/>
</dbReference>
<keyword evidence="12 16" id="KW-0560">Oxidoreductase</keyword>
<dbReference type="NCBIfam" id="NF003645">
    <property type="entry name" value="PRK05286.1-2"/>
    <property type="match status" value="1"/>
</dbReference>
<dbReference type="GO" id="GO:0106430">
    <property type="term" value="F:dihydroorotate dehydrogenase (quinone) activity"/>
    <property type="evidence" value="ECO:0007669"/>
    <property type="project" value="UniProtKB-EC"/>
</dbReference>
<protein>
    <recommendedName>
        <fullName evidence="5 16">Dihydroorotate dehydrogenase (quinone), mitochondrial</fullName>
        <shortName evidence="16">DHOdehase</shortName>
        <ecNumber evidence="4 16">1.3.5.2</ecNumber>
    </recommendedName>
</protein>
<keyword evidence="11" id="KW-1133">Transmembrane helix</keyword>
<evidence type="ECO:0000256" key="16">
    <source>
        <dbReference type="RuleBase" id="RU361255"/>
    </source>
</evidence>
<keyword evidence="9 16" id="KW-0999">Mitochondrion inner membrane</keyword>
<evidence type="ECO:0000256" key="12">
    <source>
        <dbReference type="ARBA" id="ARBA00023002"/>
    </source>
</evidence>
<evidence type="ECO:0000256" key="11">
    <source>
        <dbReference type="ARBA" id="ARBA00022989"/>
    </source>
</evidence>
<reference evidence="18 19" key="1">
    <citation type="journal article" date="2009" name="Science">
        <title>Green evolution and dynamic adaptations revealed by genomes of the marine picoeukaryotes Micromonas.</title>
        <authorList>
            <person name="Worden A.Z."/>
            <person name="Lee J.H."/>
            <person name="Mock T."/>
            <person name="Rouze P."/>
            <person name="Simmons M.P."/>
            <person name="Aerts A.L."/>
            <person name="Allen A.E."/>
            <person name="Cuvelier M.L."/>
            <person name="Derelle E."/>
            <person name="Everett M.V."/>
            <person name="Foulon E."/>
            <person name="Grimwood J."/>
            <person name="Gundlach H."/>
            <person name="Henrissat B."/>
            <person name="Napoli C."/>
            <person name="McDonald S.M."/>
            <person name="Parker M.S."/>
            <person name="Rombauts S."/>
            <person name="Salamov A."/>
            <person name="Von Dassow P."/>
            <person name="Badger J.H."/>
            <person name="Coutinho P.M."/>
            <person name="Demir E."/>
            <person name="Dubchak I."/>
            <person name="Gentemann C."/>
            <person name="Eikrem W."/>
            <person name="Gready J.E."/>
            <person name="John U."/>
            <person name="Lanier W."/>
            <person name="Lindquist E.A."/>
            <person name="Lucas S."/>
            <person name="Mayer K.F."/>
            <person name="Moreau H."/>
            <person name="Not F."/>
            <person name="Otillar R."/>
            <person name="Panaud O."/>
            <person name="Pangilinan J."/>
            <person name="Paulsen I."/>
            <person name="Piegu B."/>
            <person name="Poliakov A."/>
            <person name="Robbens S."/>
            <person name="Schmutz J."/>
            <person name="Toulza E."/>
            <person name="Wyss T."/>
            <person name="Zelensky A."/>
            <person name="Zhou K."/>
            <person name="Armbrust E.V."/>
            <person name="Bhattacharya D."/>
            <person name="Goodenough U.W."/>
            <person name="Van de Peer Y."/>
            <person name="Grigoriev I.V."/>
        </authorList>
    </citation>
    <scope>NUCLEOTIDE SEQUENCE [LARGE SCALE GENOMIC DNA]</scope>
    <source>
        <strain evidence="18 19">CCMP1545</strain>
    </source>
</reference>
<proteinExistence type="inferred from homology"/>
<comment type="pathway">
    <text evidence="2 16">Pyrimidine metabolism; UMP biosynthesis via de novo pathway; orotate from (S)-dihydroorotate (quinone route): step 1/1.</text>
</comment>
<dbReference type="RefSeq" id="XP_003063388.1">
    <property type="nucleotide sequence ID" value="XM_003063342.1"/>
</dbReference>
<dbReference type="GO" id="GO:0044205">
    <property type="term" value="P:'de novo' UMP biosynthetic process"/>
    <property type="evidence" value="ECO:0007669"/>
    <property type="project" value="UniProtKB-UniPathway"/>
</dbReference>
<dbReference type="InterPro" id="IPR005719">
    <property type="entry name" value="Dihydroorotate_DH_2"/>
</dbReference>
<accession>C1N5M3</accession>
<evidence type="ECO:0000256" key="1">
    <source>
        <dbReference type="ARBA" id="ARBA00004434"/>
    </source>
</evidence>
<gene>
    <name evidence="18" type="ORF">MICPUCDRAFT_44893</name>
</gene>
<dbReference type="NCBIfam" id="NF003652">
    <property type="entry name" value="PRK05286.2-5"/>
    <property type="match status" value="1"/>
</dbReference>
<keyword evidence="19" id="KW-1185">Reference proteome</keyword>
<dbReference type="GeneID" id="9688623"/>
<dbReference type="InterPro" id="IPR001295">
    <property type="entry name" value="Dihydroorotate_DH_CS"/>
</dbReference>
<dbReference type="HAMAP" id="MF_00225">
    <property type="entry name" value="DHO_dh_type2"/>
    <property type="match status" value="1"/>
</dbReference>
<keyword evidence="13 16" id="KW-0496">Mitochondrion</keyword>
<dbReference type="SUPFAM" id="SSF51395">
    <property type="entry name" value="FMN-linked oxidoreductases"/>
    <property type="match status" value="1"/>
</dbReference>
<keyword evidence="8" id="KW-0812">Transmembrane</keyword>
<dbReference type="KEGG" id="mpp:MICPUCDRAFT_44893"/>
<evidence type="ECO:0000256" key="9">
    <source>
        <dbReference type="ARBA" id="ARBA00022792"/>
    </source>
</evidence>
<dbReference type="eggNOG" id="KOG1436">
    <property type="taxonomic scope" value="Eukaryota"/>
</dbReference>
<dbReference type="Pfam" id="PF01180">
    <property type="entry name" value="DHO_dh"/>
    <property type="match status" value="1"/>
</dbReference>
<dbReference type="PROSITE" id="PS00911">
    <property type="entry name" value="DHODEHASE_1"/>
    <property type="match status" value="1"/>
</dbReference>
<dbReference type="GO" id="GO:0006207">
    <property type="term" value="P:'de novo' pyrimidine nucleobase biosynthetic process"/>
    <property type="evidence" value="ECO:0007669"/>
    <property type="project" value="InterPro"/>
</dbReference>
<dbReference type="EC" id="1.3.5.2" evidence="4 16"/>
<evidence type="ECO:0000256" key="15">
    <source>
        <dbReference type="ARBA" id="ARBA00048639"/>
    </source>
</evidence>
<dbReference type="FunFam" id="3.20.20.70:FF:000066">
    <property type="entry name" value="Dihydroorotate dehydrogenase (quinone), mitochondrial"/>
    <property type="match status" value="1"/>
</dbReference>
<dbReference type="Gene3D" id="3.20.20.70">
    <property type="entry name" value="Aldolase class I"/>
    <property type="match status" value="1"/>
</dbReference>
<keyword evidence="6 16" id="KW-0285">Flavoprotein</keyword>
<dbReference type="STRING" id="564608.C1N5M3"/>
<evidence type="ECO:0000313" key="19">
    <source>
        <dbReference type="Proteomes" id="UP000001876"/>
    </source>
</evidence>
<evidence type="ECO:0000256" key="7">
    <source>
        <dbReference type="ARBA" id="ARBA00022643"/>
    </source>
</evidence>
<dbReference type="NCBIfam" id="TIGR01036">
    <property type="entry name" value="pyrD_sub2"/>
    <property type="match status" value="1"/>
</dbReference>
<evidence type="ECO:0000256" key="4">
    <source>
        <dbReference type="ARBA" id="ARBA00012791"/>
    </source>
</evidence>
<evidence type="ECO:0000256" key="14">
    <source>
        <dbReference type="ARBA" id="ARBA00023136"/>
    </source>
</evidence>
<comment type="similarity">
    <text evidence="3 16">Belongs to the dihydroorotate dehydrogenase family. Type 2 subfamily.</text>
</comment>
<organism evidence="19">
    <name type="scientific">Micromonas pusilla (strain CCMP1545)</name>
    <name type="common">Picoplanktonic green alga</name>
    <dbReference type="NCBI Taxonomy" id="564608"/>
    <lineage>
        <taxon>Eukaryota</taxon>
        <taxon>Viridiplantae</taxon>
        <taxon>Chlorophyta</taxon>
        <taxon>Mamiellophyceae</taxon>
        <taxon>Mamiellales</taxon>
        <taxon>Mamiellaceae</taxon>
        <taxon>Micromonas</taxon>
    </lineage>
</organism>
<dbReference type="InterPro" id="IPR013785">
    <property type="entry name" value="Aldolase_TIM"/>
</dbReference>
<keyword evidence="7 16" id="KW-0288">FMN</keyword>
<feature type="domain" description="Dihydroorotate dehydrogenase catalytic" evidence="17">
    <location>
        <begin position="30"/>
        <end position="339"/>
    </location>
</feature>
<evidence type="ECO:0000256" key="5">
    <source>
        <dbReference type="ARBA" id="ARBA00017599"/>
    </source>
</evidence>
<dbReference type="PANTHER" id="PTHR48109">
    <property type="entry name" value="DIHYDROOROTATE DEHYDROGENASE (QUINONE), MITOCHONDRIAL-RELATED"/>
    <property type="match status" value="1"/>
</dbReference>
<dbReference type="InterPro" id="IPR050074">
    <property type="entry name" value="DHO_dehydrogenase"/>
</dbReference>
<sequence>MDAETAHNVGIALMERGIAPAESRRDDPALRVERWGLTFPNPIGLAAGFDKDARAFPALRAMGFGSVEIGSVTPRPQPGNAKPRVFRLPNERAVVNRYGFNSEGHDAAAARLASNVPQVHAAVDRDLTGYGPLGVNLGKNKTTPEDDAVEDYVEGVRALGRRADYLVVNVSSPNTPGLRNLQSKRHLTRLLTRVLRARDALPDGHRPPVLLKIAPDLTEDDVKQIAAAALSTRVDGVVVSNTTVARPDDVFDGEYAHLRDEAGGLSGAPLFESSTEVLRELYARTRGKVTLVGCGGVSDGEDAYEKIRAGASLVQLYTAFAYEGPAIVPRLKEELKACLERDGYDFIEEAVGADHLTGKAKAADEERRKHARSGW</sequence>
<keyword evidence="14" id="KW-0472">Membrane</keyword>
<evidence type="ECO:0000256" key="10">
    <source>
        <dbReference type="ARBA" id="ARBA00022946"/>
    </source>
</evidence>
<dbReference type="PROSITE" id="PS00912">
    <property type="entry name" value="DHODEHASE_2"/>
    <property type="match status" value="1"/>
</dbReference>
<evidence type="ECO:0000256" key="8">
    <source>
        <dbReference type="ARBA" id="ARBA00022692"/>
    </source>
</evidence>
<dbReference type="AlphaFoldDB" id="C1N5M3"/>
<dbReference type="CDD" id="cd04738">
    <property type="entry name" value="DHOD_2_like"/>
    <property type="match status" value="1"/>
</dbReference>
<evidence type="ECO:0000256" key="6">
    <source>
        <dbReference type="ARBA" id="ARBA00022630"/>
    </source>
</evidence>
<dbReference type="OMA" id="IYGTDTR"/>
<keyword evidence="10" id="KW-0809">Transit peptide</keyword>
<evidence type="ECO:0000313" key="18">
    <source>
        <dbReference type="EMBL" id="EEH52524.1"/>
    </source>
</evidence>
<dbReference type="UniPathway" id="UPA00070">
    <property type="reaction ID" value="UER00946"/>
</dbReference>
<dbReference type="GO" id="GO:0005743">
    <property type="term" value="C:mitochondrial inner membrane"/>
    <property type="evidence" value="ECO:0007669"/>
    <property type="project" value="UniProtKB-SubCell"/>
</dbReference>
<comment type="subcellular location">
    <subcellularLocation>
        <location evidence="1 16">Mitochondrion inner membrane</location>
        <topology evidence="1 16">Single-pass membrane protein</topology>
    </subcellularLocation>
</comment>
<dbReference type="PANTHER" id="PTHR48109:SF4">
    <property type="entry name" value="DIHYDROOROTATE DEHYDROGENASE (QUINONE), MITOCHONDRIAL"/>
    <property type="match status" value="1"/>
</dbReference>
<dbReference type="EMBL" id="GG663748">
    <property type="protein sequence ID" value="EEH52524.1"/>
    <property type="molecule type" value="Genomic_DNA"/>
</dbReference>
<evidence type="ECO:0000256" key="13">
    <source>
        <dbReference type="ARBA" id="ARBA00023128"/>
    </source>
</evidence>
<comment type="catalytic activity">
    <reaction evidence="15 16">
        <text>(S)-dihydroorotate + a quinone = orotate + a quinol</text>
        <dbReference type="Rhea" id="RHEA:30187"/>
        <dbReference type="ChEBI" id="CHEBI:24646"/>
        <dbReference type="ChEBI" id="CHEBI:30839"/>
        <dbReference type="ChEBI" id="CHEBI:30864"/>
        <dbReference type="ChEBI" id="CHEBI:132124"/>
        <dbReference type="EC" id="1.3.5.2"/>
    </reaction>
</comment>
<comment type="cofactor">
    <cofactor evidence="16">
        <name>FMN</name>
        <dbReference type="ChEBI" id="CHEBI:58210"/>
    </cofactor>
    <text evidence="16">Binds 1 FMN per subunit.</text>
</comment>
<evidence type="ECO:0000259" key="17">
    <source>
        <dbReference type="Pfam" id="PF01180"/>
    </source>
</evidence>
<dbReference type="Proteomes" id="UP000001876">
    <property type="component" value="Unassembled WGS sequence"/>
</dbReference>
<evidence type="ECO:0000256" key="2">
    <source>
        <dbReference type="ARBA" id="ARBA00005161"/>
    </source>
</evidence>
<name>C1N5M3_MICPC</name>
<evidence type="ECO:0000256" key="3">
    <source>
        <dbReference type="ARBA" id="ARBA00005359"/>
    </source>
</evidence>